<dbReference type="EMBL" id="JABFOF010000001">
    <property type="protein sequence ID" value="KAG2408616.1"/>
    <property type="molecule type" value="Genomic_DNA"/>
</dbReference>
<comment type="caution">
    <text evidence="1">The sequence shown here is derived from an EMBL/GenBank/DDBJ whole genome shotgun (WGS) entry which is preliminary data.</text>
</comment>
<sequence>MIVGARPMVDEEMLVFGFLQVVPMVTCEGVRRWRTRVFRKEDDGGMASWLLVWVLWKTKIVFVIHNVFVNLVADGGSV</sequence>
<accession>A0A8T0L9E2</accession>
<evidence type="ECO:0000313" key="2">
    <source>
        <dbReference type="Proteomes" id="UP000743370"/>
    </source>
</evidence>
<name>A0A8T0L9E2_PHAAN</name>
<evidence type="ECO:0000313" key="1">
    <source>
        <dbReference type="EMBL" id="KAG2408616.1"/>
    </source>
</evidence>
<dbReference type="AlphaFoldDB" id="A0A8T0L9E2"/>
<protein>
    <submittedName>
        <fullName evidence="1">Uncharacterized protein</fullName>
    </submittedName>
</protein>
<reference evidence="1 2" key="1">
    <citation type="submission" date="2020-05" db="EMBL/GenBank/DDBJ databases">
        <title>Vigna angularis (adzuki bean) Var. LongXiaoDou No. 4 denovo assembly.</title>
        <authorList>
            <person name="Xiang H."/>
        </authorList>
    </citation>
    <scope>NUCLEOTIDE SEQUENCE [LARGE SCALE GENOMIC DNA]</scope>
    <source>
        <tissue evidence="1">Leaf</tissue>
    </source>
</reference>
<gene>
    <name evidence="1" type="ORF">HKW66_Vig0034380</name>
</gene>
<dbReference type="Proteomes" id="UP000743370">
    <property type="component" value="Unassembled WGS sequence"/>
</dbReference>
<organism evidence="1 2">
    <name type="scientific">Phaseolus angularis</name>
    <name type="common">Azuki bean</name>
    <name type="synonym">Vigna angularis</name>
    <dbReference type="NCBI Taxonomy" id="3914"/>
    <lineage>
        <taxon>Eukaryota</taxon>
        <taxon>Viridiplantae</taxon>
        <taxon>Streptophyta</taxon>
        <taxon>Embryophyta</taxon>
        <taxon>Tracheophyta</taxon>
        <taxon>Spermatophyta</taxon>
        <taxon>Magnoliopsida</taxon>
        <taxon>eudicotyledons</taxon>
        <taxon>Gunneridae</taxon>
        <taxon>Pentapetalae</taxon>
        <taxon>rosids</taxon>
        <taxon>fabids</taxon>
        <taxon>Fabales</taxon>
        <taxon>Fabaceae</taxon>
        <taxon>Papilionoideae</taxon>
        <taxon>50 kb inversion clade</taxon>
        <taxon>NPAAA clade</taxon>
        <taxon>indigoferoid/millettioid clade</taxon>
        <taxon>Phaseoleae</taxon>
        <taxon>Vigna</taxon>
    </lineage>
</organism>
<proteinExistence type="predicted"/>